<dbReference type="EMBL" id="JAWQEG010003095">
    <property type="protein sequence ID" value="KAK3868024.1"/>
    <property type="molecule type" value="Genomic_DNA"/>
</dbReference>
<keyword evidence="1" id="KW-0732">Signal</keyword>
<feature type="signal peptide" evidence="1">
    <location>
        <begin position="1"/>
        <end position="17"/>
    </location>
</feature>
<sequence>MWVRTCVLVVVVVVVTARGGGRGKGGGGGHTLDEIIKGQHLGQHQLGSAAEWMVMRVGDDDDGGGGGVGGGGAGWLSLKHLLESCTQGYPVLYQPLLQLLCVVREVGGVSQGVTVVEVEGGEVESWFSSPTNSPLLSHLKEGGDPRFTCRAYILLMSHTEDHAARFLEETQVRVWPETRVVGVGPPSLVHSFLAHPALTNTAHALYLATHTQAEPQTKARLAQGFKCRLGVLIEDAAGCVTLGGASSGESTAVARATPTVVPLGGAGCTSGGAAPDTRDQEGVVREGVDQEGMDREGVRTGNDSSAATYKSSLNTYLSVPGRGLPVDRFEDLVQGRQRDGLDMVSGTNLWGGVGVVQE</sequence>
<evidence type="ECO:0000313" key="3">
    <source>
        <dbReference type="Proteomes" id="UP001286313"/>
    </source>
</evidence>
<name>A0AAE1F725_PETCI</name>
<proteinExistence type="predicted"/>
<dbReference type="Proteomes" id="UP001286313">
    <property type="component" value="Unassembled WGS sequence"/>
</dbReference>
<accession>A0AAE1F725</accession>
<organism evidence="2 3">
    <name type="scientific">Petrolisthes cinctipes</name>
    <name type="common">Flat porcelain crab</name>
    <dbReference type="NCBI Taxonomy" id="88211"/>
    <lineage>
        <taxon>Eukaryota</taxon>
        <taxon>Metazoa</taxon>
        <taxon>Ecdysozoa</taxon>
        <taxon>Arthropoda</taxon>
        <taxon>Crustacea</taxon>
        <taxon>Multicrustacea</taxon>
        <taxon>Malacostraca</taxon>
        <taxon>Eumalacostraca</taxon>
        <taxon>Eucarida</taxon>
        <taxon>Decapoda</taxon>
        <taxon>Pleocyemata</taxon>
        <taxon>Anomura</taxon>
        <taxon>Galatheoidea</taxon>
        <taxon>Porcellanidae</taxon>
        <taxon>Petrolisthes</taxon>
    </lineage>
</organism>
<reference evidence="2" key="1">
    <citation type="submission" date="2023-10" db="EMBL/GenBank/DDBJ databases">
        <title>Genome assemblies of two species of porcelain crab, Petrolisthes cinctipes and Petrolisthes manimaculis (Anomura: Porcellanidae).</title>
        <authorList>
            <person name="Angst P."/>
        </authorList>
    </citation>
    <scope>NUCLEOTIDE SEQUENCE</scope>
    <source>
        <strain evidence="2">PB745_01</strain>
        <tissue evidence="2">Gill</tissue>
    </source>
</reference>
<evidence type="ECO:0000313" key="2">
    <source>
        <dbReference type="EMBL" id="KAK3868024.1"/>
    </source>
</evidence>
<comment type="caution">
    <text evidence="2">The sequence shown here is derived from an EMBL/GenBank/DDBJ whole genome shotgun (WGS) entry which is preliminary data.</text>
</comment>
<gene>
    <name evidence="2" type="ORF">Pcinc_026570</name>
</gene>
<feature type="chain" id="PRO_5042010640" evidence="1">
    <location>
        <begin position="18"/>
        <end position="358"/>
    </location>
</feature>
<keyword evidence="3" id="KW-1185">Reference proteome</keyword>
<dbReference type="AlphaFoldDB" id="A0AAE1F725"/>
<evidence type="ECO:0000256" key="1">
    <source>
        <dbReference type="SAM" id="SignalP"/>
    </source>
</evidence>
<protein>
    <submittedName>
        <fullName evidence="2">Uncharacterized protein</fullName>
    </submittedName>
</protein>